<dbReference type="Pfam" id="PF10996">
    <property type="entry name" value="Beta-Casp"/>
    <property type="match status" value="1"/>
</dbReference>
<dbReference type="CDD" id="cd16295">
    <property type="entry name" value="TTHA0252-CPSF-like_MBL-fold"/>
    <property type="match status" value="1"/>
</dbReference>
<proteinExistence type="predicted"/>
<evidence type="ECO:0000259" key="2">
    <source>
        <dbReference type="SMART" id="SM00849"/>
    </source>
</evidence>
<evidence type="ECO:0000256" key="1">
    <source>
        <dbReference type="ARBA" id="ARBA00022801"/>
    </source>
</evidence>
<sequence length="545" mass="60566">MKVKFVGAIDGVTGSCSWLKHEASGTQLLVDCGMHQGTHDTQFKNYEKFPFCPSEIKYVLLTHAHIDHCGLLPRLVKEGFRGHVYCTSATRDVAKLLLEDSARQQEDYSQQHVDQIKWHAIDRHNFAWKDMLRLSDGLSVNFLRSSHVLGAAMVSVAWQTNDKNESGQPVLKSICFSGDIGCQDKTNCYLPLMKDGFEPFPNADYLVVESTYGATVREEAYKLAQNRLASLSAVVEGTIFSKGGKVFIPTFSFHRAQELIADIIWLAENEACEDEPIFCDGRPLRVALHSSLAIKLCNVYGQHLNARVSSGKYQYLNNELPERICMTGDQLSKIFSDLGSGRKVTLPGLEIVPVTGGGKDGSRARDWADVIIASSGMCDHGPAKHYLKRLGRDPKNTVVTTGFMSASSAGKKFVSNALDPESDHTGAEVIEMSHYYSAHGDQAKLLDHIFNLEGLTDKMRETIVFINHGETSRKSVFEESIRNRASLRKHGDRRIADVQIADGKWFNLDSGCYEDGPNPEDELRDAMVEKGLSAEDVKKLIEQLS</sequence>
<dbReference type="PANTHER" id="PTHR11203">
    <property type="entry name" value="CLEAVAGE AND POLYADENYLATION SPECIFICITY FACTOR FAMILY MEMBER"/>
    <property type="match status" value="1"/>
</dbReference>
<comment type="caution">
    <text evidence="4">The sequence shown here is derived from an EMBL/GenBank/DDBJ whole genome shotgun (WGS) entry which is preliminary data.</text>
</comment>
<organism evidence="4 5">
    <name type="scientific">Marinobacter salexigens</name>
    <dbReference type="NCBI Taxonomy" id="1925763"/>
    <lineage>
        <taxon>Bacteria</taxon>
        <taxon>Pseudomonadati</taxon>
        <taxon>Pseudomonadota</taxon>
        <taxon>Gammaproteobacteria</taxon>
        <taxon>Pseudomonadales</taxon>
        <taxon>Marinobacteraceae</taxon>
        <taxon>Marinobacter</taxon>
    </lineage>
</organism>
<evidence type="ECO:0000259" key="3">
    <source>
        <dbReference type="SMART" id="SM01027"/>
    </source>
</evidence>
<gene>
    <name evidence="4" type="ORF">KO508_09810</name>
</gene>
<dbReference type="SMART" id="SM00849">
    <property type="entry name" value="Lactamase_B"/>
    <property type="match status" value="1"/>
</dbReference>
<dbReference type="PANTHER" id="PTHR11203:SF37">
    <property type="entry name" value="INTEGRATOR COMPLEX SUBUNIT 11"/>
    <property type="match status" value="1"/>
</dbReference>
<dbReference type="InterPro" id="IPR001279">
    <property type="entry name" value="Metallo-B-lactamas"/>
</dbReference>
<dbReference type="Proteomes" id="UP000753376">
    <property type="component" value="Unassembled WGS sequence"/>
</dbReference>
<feature type="domain" description="Beta-Casp" evidence="3">
    <location>
        <begin position="256"/>
        <end position="413"/>
    </location>
</feature>
<name>A0ABS6A7Z2_9GAMM</name>
<reference evidence="4 5" key="1">
    <citation type="submission" date="2021-05" db="EMBL/GenBank/DDBJ databases">
        <title>Draft genomes of bacteria isolated from model marine particles.</title>
        <authorList>
            <person name="Datta M.S."/>
            <person name="Schwartzman J.A."/>
            <person name="Enke T.N."/>
            <person name="Saavedra J."/>
            <person name="Cermak N."/>
            <person name="Cordero O.X."/>
        </authorList>
    </citation>
    <scope>NUCLEOTIDE SEQUENCE [LARGE SCALE GENOMIC DNA]</scope>
    <source>
        <strain evidence="4 5">D2M19</strain>
    </source>
</reference>
<dbReference type="SMART" id="SM01027">
    <property type="entry name" value="Beta-Casp"/>
    <property type="match status" value="1"/>
</dbReference>
<dbReference type="RefSeq" id="WP_216008141.1">
    <property type="nucleotide sequence ID" value="NZ_JAHKPV010000017.1"/>
</dbReference>
<dbReference type="EMBL" id="JAHKPV010000017">
    <property type="protein sequence ID" value="MBU2874302.1"/>
    <property type="molecule type" value="Genomic_DNA"/>
</dbReference>
<keyword evidence="5" id="KW-1185">Reference proteome</keyword>
<evidence type="ECO:0000313" key="5">
    <source>
        <dbReference type="Proteomes" id="UP000753376"/>
    </source>
</evidence>
<feature type="domain" description="Metallo-beta-lactamase" evidence="2">
    <location>
        <begin position="13"/>
        <end position="227"/>
    </location>
</feature>
<keyword evidence="1" id="KW-0378">Hydrolase</keyword>
<dbReference type="Pfam" id="PF00753">
    <property type="entry name" value="Lactamase_B"/>
    <property type="match status" value="1"/>
</dbReference>
<dbReference type="InterPro" id="IPR022712">
    <property type="entry name" value="Beta_Casp"/>
</dbReference>
<protein>
    <submittedName>
        <fullName evidence="4">MBL fold metallo-hydrolase</fullName>
    </submittedName>
</protein>
<evidence type="ECO:0000313" key="4">
    <source>
        <dbReference type="EMBL" id="MBU2874302.1"/>
    </source>
</evidence>
<accession>A0ABS6A7Z2</accession>
<dbReference type="InterPro" id="IPR050698">
    <property type="entry name" value="MBL"/>
</dbReference>